<dbReference type="SMART" id="SM00382">
    <property type="entry name" value="AAA"/>
    <property type="match status" value="1"/>
</dbReference>
<dbReference type="PANTHER" id="PTHR43582:SF2">
    <property type="entry name" value="LINEARMYCIN RESISTANCE ATP-BINDING PROTEIN LNRL"/>
    <property type="match status" value="1"/>
</dbReference>
<dbReference type="GO" id="GO:0016887">
    <property type="term" value="F:ATP hydrolysis activity"/>
    <property type="evidence" value="ECO:0007669"/>
    <property type="project" value="InterPro"/>
</dbReference>
<evidence type="ECO:0000256" key="7">
    <source>
        <dbReference type="ARBA" id="ARBA00023136"/>
    </source>
</evidence>
<dbReference type="GO" id="GO:0005886">
    <property type="term" value="C:plasma membrane"/>
    <property type="evidence" value="ECO:0007669"/>
    <property type="project" value="UniProtKB-SubCell"/>
</dbReference>
<dbReference type="InterPro" id="IPR005894">
    <property type="entry name" value="DrrA"/>
</dbReference>
<dbReference type="PROSITE" id="PS50893">
    <property type="entry name" value="ABC_TRANSPORTER_2"/>
    <property type="match status" value="1"/>
</dbReference>
<dbReference type="NCBIfam" id="TIGR01188">
    <property type="entry name" value="drrA"/>
    <property type="match status" value="1"/>
</dbReference>
<sequence>MKVARSNATVPDQQGMTSTQIPAIAIQDLCKSFGKFQAVDHLTLTVQQGEVFGLLGPNGSGKTTTINMISGLTVPTSGSVKVLGYDVRHNAREVRQILGAVPQETALYEELSAWANMDFHADLFGIPVREKKQRINDMLAIVQLTDRKNSRVSDFSGGMKRRLALGRALLHDPKLVYLDEPTLGIDVQARRAIWDYILKLRSQGKTVLITTNYLEEAQALCDRLAIIDHGKLIAVDTPDHLKQSYGGSVVELETAHVISAIDKIQALEGIKEVKQENAHLTITTQGTGNVVPHIINIVSQESEIRAITIREPELDEIFLRLTGTALRD</sequence>
<dbReference type="EMBL" id="BIFT01000002">
    <property type="protein sequence ID" value="GCE30795.1"/>
    <property type="molecule type" value="Genomic_DNA"/>
</dbReference>
<evidence type="ECO:0000313" key="10">
    <source>
        <dbReference type="EMBL" id="GCE30795.1"/>
    </source>
</evidence>
<dbReference type="InterPro" id="IPR027417">
    <property type="entry name" value="P-loop_NTPase"/>
</dbReference>
<dbReference type="FunFam" id="3.40.50.300:FF:000589">
    <property type="entry name" value="ABC transporter, ATP-binding subunit"/>
    <property type="match status" value="1"/>
</dbReference>
<accession>A0A402BHF2</accession>
<dbReference type="GO" id="GO:0005524">
    <property type="term" value="F:ATP binding"/>
    <property type="evidence" value="ECO:0007669"/>
    <property type="project" value="UniProtKB-KW"/>
</dbReference>
<dbReference type="RefSeq" id="WP_161982541.1">
    <property type="nucleotide sequence ID" value="NZ_BIFT01000002.1"/>
</dbReference>
<dbReference type="SUPFAM" id="SSF52540">
    <property type="entry name" value="P-loop containing nucleoside triphosphate hydrolases"/>
    <property type="match status" value="1"/>
</dbReference>
<reference evidence="11" key="1">
    <citation type="submission" date="2018-12" db="EMBL/GenBank/DDBJ databases">
        <title>Tengunoibacter tsumagoiensis gen. nov., sp. nov., Dictyobacter kobayashii sp. nov., D. alpinus sp. nov., and D. joshuensis sp. nov. and description of Dictyobacteraceae fam. nov. within the order Ktedonobacterales isolated from Tengu-no-mugimeshi.</title>
        <authorList>
            <person name="Wang C.M."/>
            <person name="Zheng Y."/>
            <person name="Sakai Y."/>
            <person name="Toyoda A."/>
            <person name="Minakuchi Y."/>
            <person name="Abe K."/>
            <person name="Yokota A."/>
            <person name="Yabe S."/>
        </authorList>
    </citation>
    <scope>NUCLEOTIDE SEQUENCE [LARGE SCALE GENOMIC DNA]</scope>
    <source>
        <strain evidence="11">Uno16</strain>
    </source>
</reference>
<dbReference type="InterPro" id="IPR003593">
    <property type="entry name" value="AAA+_ATPase"/>
</dbReference>
<comment type="caution">
    <text evidence="10">The sequence shown here is derived from an EMBL/GenBank/DDBJ whole genome shotgun (WGS) entry which is preliminary data.</text>
</comment>
<gene>
    <name evidence="10" type="ORF">KDA_62790</name>
</gene>
<proteinExistence type="inferred from homology"/>
<comment type="subcellular location">
    <subcellularLocation>
        <location evidence="1">Cell membrane</location>
        <topology evidence="1">Peripheral membrane protein</topology>
        <orientation evidence="1">Cytoplasmic side</orientation>
    </subcellularLocation>
</comment>
<keyword evidence="3" id="KW-1003">Cell membrane</keyword>
<protein>
    <submittedName>
        <fullName evidence="10">Daunorubicin resistance protein DrrA family ABC transporter ATP-binding protein</fullName>
    </submittedName>
</protein>
<keyword evidence="6" id="KW-1278">Translocase</keyword>
<evidence type="ECO:0000259" key="9">
    <source>
        <dbReference type="PROSITE" id="PS50893"/>
    </source>
</evidence>
<evidence type="ECO:0000256" key="2">
    <source>
        <dbReference type="ARBA" id="ARBA00022448"/>
    </source>
</evidence>
<keyword evidence="4" id="KW-0547">Nucleotide-binding</keyword>
<feature type="domain" description="ABC transporter" evidence="9">
    <location>
        <begin position="24"/>
        <end position="254"/>
    </location>
</feature>
<keyword evidence="7" id="KW-0472">Membrane</keyword>
<dbReference type="Gene3D" id="3.40.50.300">
    <property type="entry name" value="P-loop containing nucleotide triphosphate hydrolases"/>
    <property type="match status" value="1"/>
</dbReference>
<keyword evidence="2" id="KW-0813">Transport</keyword>
<dbReference type="GO" id="GO:1900753">
    <property type="term" value="P:doxorubicin transport"/>
    <property type="evidence" value="ECO:0007669"/>
    <property type="project" value="InterPro"/>
</dbReference>
<dbReference type="Pfam" id="PF00005">
    <property type="entry name" value="ABC_tran"/>
    <property type="match status" value="1"/>
</dbReference>
<dbReference type="InterPro" id="IPR025302">
    <property type="entry name" value="DrrA1/2-like_C"/>
</dbReference>
<dbReference type="AlphaFoldDB" id="A0A402BHF2"/>
<evidence type="ECO:0000256" key="4">
    <source>
        <dbReference type="ARBA" id="ARBA00022741"/>
    </source>
</evidence>
<dbReference type="InterPro" id="IPR017871">
    <property type="entry name" value="ABC_transporter-like_CS"/>
</dbReference>
<evidence type="ECO:0000256" key="5">
    <source>
        <dbReference type="ARBA" id="ARBA00022840"/>
    </source>
</evidence>
<comment type="similarity">
    <text evidence="8">Belongs to the ABC transporter superfamily. Drug exporter-1 (DrugE1) (TC 3.A.1.105) family.</text>
</comment>
<evidence type="ECO:0000256" key="6">
    <source>
        <dbReference type="ARBA" id="ARBA00022967"/>
    </source>
</evidence>
<evidence type="ECO:0000256" key="1">
    <source>
        <dbReference type="ARBA" id="ARBA00004413"/>
    </source>
</evidence>
<dbReference type="GO" id="GO:0043215">
    <property type="term" value="P:daunorubicin transport"/>
    <property type="evidence" value="ECO:0007669"/>
    <property type="project" value="InterPro"/>
</dbReference>
<keyword evidence="5 10" id="KW-0067">ATP-binding</keyword>
<evidence type="ECO:0000256" key="8">
    <source>
        <dbReference type="ARBA" id="ARBA00049985"/>
    </source>
</evidence>
<organism evidence="10 11">
    <name type="scientific">Dictyobacter alpinus</name>
    <dbReference type="NCBI Taxonomy" id="2014873"/>
    <lineage>
        <taxon>Bacteria</taxon>
        <taxon>Bacillati</taxon>
        <taxon>Chloroflexota</taxon>
        <taxon>Ktedonobacteria</taxon>
        <taxon>Ktedonobacterales</taxon>
        <taxon>Dictyobacteraceae</taxon>
        <taxon>Dictyobacter</taxon>
    </lineage>
</organism>
<keyword evidence="11" id="KW-1185">Reference proteome</keyword>
<dbReference type="Pfam" id="PF13732">
    <property type="entry name" value="DrrA1-3_C"/>
    <property type="match status" value="1"/>
</dbReference>
<evidence type="ECO:0000256" key="3">
    <source>
        <dbReference type="ARBA" id="ARBA00022475"/>
    </source>
</evidence>
<name>A0A402BHF2_9CHLR</name>
<dbReference type="PROSITE" id="PS00211">
    <property type="entry name" value="ABC_TRANSPORTER_1"/>
    <property type="match status" value="1"/>
</dbReference>
<evidence type="ECO:0000313" key="11">
    <source>
        <dbReference type="Proteomes" id="UP000287171"/>
    </source>
</evidence>
<dbReference type="Proteomes" id="UP000287171">
    <property type="component" value="Unassembled WGS sequence"/>
</dbReference>
<dbReference type="InterPro" id="IPR003439">
    <property type="entry name" value="ABC_transporter-like_ATP-bd"/>
</dbReference>
<dbReference type="PANTHER" id="PTHR43582">
    <property type="entry name" value="LINEARMYCIN RESISTANCE ATP-BINDING PROTEIN LNRL"/>
    <property type="match status" value="1"/>
</dbReference>